<name>A0A1M5D7D9_9ACTN</name>
<comment type="cofactor">
    <cofactor evidence="1">
        <name>pantetheine 4'-phosphate</name>
        <dbReference type="ChEBI" id="CHEBI:47942"/>
    </cofactor>
</comment>
<keyword evidence="6" id="KW-1185">Reference proteome</keyword>
<keyword evidence="5" id="KW-0436">Ligase</keyword>
<dbReference type="Gene3D" id="1.10.1200.10">
    <property type="entry name" value="ACP-like"/>
    <property type="match status" value="1"/>
</dbReference>
<dbReference type="InterPro" id="IPR042099">
    <property type="entry name" value="ANL_N_sf"/>
</dbReference>
<dbReference type="Gene3D" id="3.40.50.12780">
    <property type="entry name" value="N-terminal domain of ligase-like"/>
    <property type="match status" value="1"/>
</dbReference>
<dbReference type="InterPro" id="IPR000873">
    <property type="entry name" value="AMP-dep_synth/lig_dom"/>
</dbReference>
<dbReference type="GO" id="GO:0031177">
    <property type="term" value="F:phosphopantetheine binding"/>
    <property type="evidence" value="ECO:0007669"/>
    <property type="project" value="InterPro"/>
</dbReference>
<dbReference type="InterPro" id="IPR029058">
    <property type="entry name" value="AB_hydrolase_fold"/>
</dbReference>
<dbReference type="SMART" id="SM00824">
    <property type="entry name" value="PKS_TE"/>
    <property type="match status" value="1"/>
</dbReference>
<dbReference type="Pfam" id="PF00501">
    <property type="entry name" value="AMP-binding"/>
    <property type="match status" value="1"/>
</dbReference>
<evidence type="ECO:0000256" key="1">
    <source>
        <dbReference type="ARBA" id="ARBA00001957"/>
    </source>
</evidence>
<dbReference type="STRING" id="1070870.SAMN05444351_0254"/>
<protein>
    <submittedName>
        <fullName evidence="5">Acyl-CoA synthetase (AMP-forming)/AMP-acid ligase II</fullName>
    </submittedName>
</protein>
<dbReference type="GO" id="GO:0043041">
    <property type="term" value="P:amino acid activation for nonribosomal peptide biosynthetic process"/>
    <property type="evidence" value="ECO:0007669"/>
    <property type="project" value="TreeGrafter"/>
</dbReference>
<dbReference type="Pfam" id="PF00550">
    <property type="entry name" value="PP-binding"/>
    <property type="match status" value="1"/>
</dbReference>
<dbReference type="InterPro" id="IPR020845">
    <property type="entry name" value="AMP-binding_CS"/>
</dbReference>
<keyword evidence="3" id="KW-0597">Phosphoprotein</keyword>
<dbReference type="InterPro" id="IPR045851">
    <property type="entry name" value="AMP-bd_C_sf"/>
</dbReference>
<organism evidence="5 6">
    <name type="scientific">Geodermatophilus nigrescens</name>
    <dbReference type="NCBI Taxonomy" id="1070870"/>
    <lineage>
        <taxon>Bacteria</taxon>
        <taxon>Bacillati</taxon>
        <taxon>Actinomycetota</taxon>
        <taxon>Actinomycetes</taxon>
        <taxon>Geodermatophilales</taxon>
        <taxon>Geodermatophilaceae</taxon>
        <taxon>Geodermatophilus</taxon>
    </lineage>
</organism>
<accession>A0A1M5D7D9</accession>
<dbReference type="Gene3D" id="3.40.50.1820">
    <property type="entry name" value="alpha/beta hydrolase"/>
    <property type="match status" value="1"/>
</dbReference>
<dbReference type="AlphaFoldDB" id="A0A1M5D7D9"/>
<dbReference type="Pfam" id="PF13193">
    <property type="entry name" value="AMP-binding_C"/>
    <property type="match status" value="1"/>
</dbReference>
<dbReference type="PANTHER" id="PTHR45527">
    <property type="entry name" value="NONRIBOSOMAL PEPTIDE SYNTHETASE"/>
    <property type="match status" value="1"/>
</dbReference>
<dbReference type="PANTHER" id="PTHR45527:SF1">
    <property type="entry name" value="FATTY ACID SYNTHASE"/>
    <property type="match status" value="1"/>
</dbReference>
<dbReference type="PROSITE" id="PS50075">
    <property type="entry name" value="CARRIER"/>
    <property type="match status" value="1"/>
</dbReference>
<dbReference type="InterPro" id="IPR025110">
    <property type="entry name" value="AMP-bd_C"/>
</dbReference>
<evidence type="ECO:0000256" key="3">
    <source>
        <dbReference type="ARBA" id="ARBA00022553"/>
    </source>
</evidence>
<evidence type="ECO:0000259" key="4">
    <source>
        <dbReference type="PROSITE" id="PS50075"/>
    </source>
</evidence>
<dbReference type="PROSITE" id="PS00455">
    <property type="entry name" value="AMP_BINDING"/>
    <property type="match status" value="1"/>
</dbReference>
<dbReference type="OrthoDB" id="2472181at2"/>
<dbReference type="SUPFAM" id="SSF56801">
    <property type="entry name" value="Acetyl-CoA synthetase-like"/>
    <property type="match status" value="1"/>
</dbReference>
<sequence length="841" mass="87257">MPALPPLTDDGHATTVVGRLLEVAAAQPGAVAVGDAVRQLTYSGLLAEAAAVSDAVARRNPDRHPVGVLCGHGVGAVVAIVGVVVSGSPVVVLDPTTPAARLRSYVDSAGAVLCVADEPRVAVAREVCGDVVVLDGRRADLRVVPPRPGQPTALAFTSGSTGRPKGVASGSAWYLHDAYTNATATGCYGPGDTVAALLPMAFSAGLGLTIAGLVSGATQQLFDPRTRPVRELSGWLREVGATVLVASPAILRGIVASSPPGTTLDGLAQLTMAGETVHAAELEAVRRLVGPACVIRNRYGSTETGLICEHVMGPGEPLPPGATPVGRPVAGVRLLVRDEHGSDAATGTGRLVVQSRWLTDGYWRAPEATAEVFRDLGDGVREFLTSDAAVISDDGTVRLLGRTDHSVKIRGHLVEPGEVDALLFAQPEIREAVTVGVVSEDTGRARLVSYVVPAGGRLEASSVRRVVRAGLPAFMVPEQVVLLPALPRTERGKLDRAALPPAPVLDPGACPPLTDWERVVAGVFARVLGLERVGRDADFFALGGDSLAAEELLAAVASELDVPGATLSTALLAEAPTVEAFAEAVRRHRRPAHPTLVRLREHGDRPPLFCLAGAGAVAVGFRPLAQRLPADQPVYALQAHGLEGSGRPDGSVEEMAARALRTLRDVRPHGPYRLAGHSLGALVALEVAHRLRAEGEDVELLAVLDSFPPDPSSSPSPFEGGPLRRLKRAVAIATAGVVPDRVGNYSRFHLHGMAVARRYRGRPWAGRTLVVVASDDPSAQARAAWGPWLAGPSVTVHVAGDHVGMLHEPHVGALAEALTAELAALGAAVPGLDAAAVSERG</sequence>
<proteinExistence type="predicted"/>
<dbReference type="SMART" id="SM00823">
    <property type="entry name" value="PKS_PP"/>
    <property type="match status" value="1"/>
</dbReference>
<dbReference type="InterPro" id="IPR001031">
    <property type="entry name" value="Thioesterase"/>
</dbReference>
<dbReference type="SUPFAM" id="SSF53474">
    <property type="entry name" value="alpha/beta-Hydrolases"/>
    <property type="match status" value="1"/>
</dbReference>
<dbReference type="SUPFAM" id="SSF47336">
    <property type="entry name" value="ACP-like"/>
    <property type="match status" value="1"/>
</dbReference>
<dbReference type="EMBL" id="FQVX01000001">
    <property type="protein sequence ID" value="SHF62936.1"/>
    <property type="molecule type" value="Genomic_DNA"/>
</dbReference>
<keyword evidence="2" id="KW-0596">Phosphopantetheine</keyword>
<reference evidence="5 6" key="1">
    <citation type="submission" date="2016-11" db="EMBL/GenBank/DDBJ databases">
        <authorList>
            <person name="Jaros S."/>
            <person name="Januszkiewicz K."/>
            <person name="Wedrychowicz H."/>
        </authorList>
    </citation>
    <scope>NUCLEOTIDE SEQUENCE [LARGE SCALE GENOMIC DNA]</scope>
    <source>
        <strain evidence="5 6">DSM 45408</strain>
    </source>
</reference>
<dbReference type="Gene3D" id="3.30.300.30">
    <property type="match status" value="1"/>
</dbReference>
<gene>
    <name evidence="5" type="ORF">SAMN05444351_0254</name>
</gene>
<dbReference type="InterPro" id="IPR036736">
    <property type="entry name" value="ACP-like_sf"/>
</dbReference>
<evidence type="ECO:0000313" key="6">
    <source>
        <dbReference type="Proteomes" id="UP000184471"/>
    </source>
</evidence>
<dbReference type="GO" id="GO:0005737">
    <property type="term" value="C:cytoplasm"/>
    <property type="evidence" value="ECO:0007669"/>
    <property type="project" value="TreeGrafter"/>
</dbReference>
<evidence type="ECO:0000313" key="5">
    <source>
        <dbReference type="EMBL" id="SHF62936.1"/>
    </source>
</evidence>
<dbReference type="InterPro" id="IPR020806">
    <property type="entry name" value="PKS_PP-bd"/>
</dbReference>
<feature type="domain" description="Carrier" evidence="4">
    <location>
        <begin position="511"/>
        <end position="589"/>
    </location>
</feature>
<dbReference type="Proteomes" id="UP000184471">
    <property type="component" value="Unassembled WGS sequence"/>
</dbReference>
<dbReference type="InterPro" id="IPR020802">
    <property type="entry name" value="TesA-like"/>
</dbReference>
<dbReference type="GO" id="GO:0016874">
    <property type="term" value="F:ligase activity"/>
    <property type="evidence" value="ECO:0007669"/>
    <property type="project" value="UniProtKB-KW"/>
</dbReference>
<dbReference type="GO" id="GO:0044550">
    <property type="term" value="P:secondary metabolite biosynthetic process"/>
    <property type="evidence" value="ECO:0007669"/>
    <property type="project" value="TreeGrafter"/>
</dbReference>
<dbReference type="InterPro" id="IPR009081">
    <property type="entry name" value="PP-bd_ACP"/>
</dbReference>
<dbReference type="Pfam" id="PF00975">
    <property type="entry name" value="Thioesterase"/>
    <property type="match status" value="1"/>
</dbReference>
<evidence type="ECO:0000256" key="2">
    <source>
        <dbReference type="ARBA" id="ARBA00022450"/>
    </source>
</evidence>
<dbReference type="RefSeq" id="WP_083628144.1">
    <property type="nucleotide sequence ID" value="NZ_FQVX01000001.1"/>
</dbReference>